<organism evidence="2 3">
    <name type="scientific">Mycobacterium asiaticum</name>
    <dbReference type="NCBI Taxonomy" id="1790"/>
    <lineage>
        <taxon>Bacteria</taxon>
        <taxon>Bacillati</taxon>
        <taxon>Actinomycetota</taxon>
        <taxon>Actinomycetes</taxon>
        <taxon>Mycobacteriales</taxon>
        <taxon>Mycobacteriaceae</taxon>
        <taxon>Mycobacterium</taxon>
    </lineage>
</organism>
<feature type="transmembrane region" description="Helical" evidence="1">
    <location>
        <begin position="86"/>
        <end position="104"/>
    </location>
</feature>
<sequence length="114" mass="11441">MSVRRLILAVGAVLLLAGVIGLLVPVKVANSNGGTISCGNGIVSDYAGARAANNGSVASIPILNDIVPHTDYVAACESSLSSRRAWTIPLTVIGLVAVAGPLLVRRSRGAPAGV</sequence>
<evidence type="ECO:0000313" key="3">
    <source>
        <dbReference type="Proteomes" id="UP000093925"/>
    </source>
</evidence>
<keyword evidence="2" id="KW-0645">Protease</keyword>
<proteinExistence type="predicted"/>
<keyword evidence="2" id="KW-0031">Aminopeptidase</keyword>
<protein>
    <submittedName>
        <fullName evidence="2">Aminopeptidase</fullName>
    </submittedName>
</protein>
<name>A0A1A3HMR2_MYCAS</name>
<accession>A0A1A3HMR2</accession>
<keyword evidence="2" id="KW-0378">Hydrolase</keyword>
<keyword evidence="1" id="KW-1133">Transmembrane helix</keyword>
<keyword evidence="1" id="KW-0472">Membrane</keyword>
<dbReference type="RefSeq" id="WP_065138660.1">
    <property type="nucleotide sequence ID" value="NZ_LZLF01000384.1"/>
</dbReference>
<dbReference type="Proteomes" id="UP000093925">
    <property type="component" value="Unassembled WGS sequence"/>
</dbReference>
<reference evidence="2 3" key="1">
    <citation type="submission" date="2016-06" db="EMBL/GenBank/DDBJ databases">
        <authorList>
            <person name="Kjaerup R.B."/>
            <person name="Dalgaard T.S."/>
            <person name="Juul-Madsen H.R."/>
        </authorList>
    </citation>
    <scope>NUCLEOTIDE SEQUENCE [LARGE SCALE GENOMIC DNA]</scope>
    <source>
        <strain evidence="2 3">1276495.2</strain>
    </source>
</reference>
<keyword evidence="1" id="KW-0812">Transmembrane</keyword>
<dbReference type="EMBL" id="LZLM01000019">
    <property type="protein sequence ID" value="OBJ89425.1"/>
    <property type="molecule type" value="Genomic_DNA"/>
</dbReference>
<dbReference type="GO" id="GO:0004177">
    <property type="term" value="F:aminopeptidase activity"/>
    <property type="evidence" value="ECO:0007669"/>
    <property type="project" value="UniProtKB-KW"/>
</dbReference>
<evidence type="ECO:0000256" key="1">
    <source>
        <dbReference type="SAM" id="Phobius"/>
    </source>
</evidence>
<comment type="caution">
    <text evidence="2">The sequence shown here is derived from an EMBL/GenBank/DDBJ whole genome shotgun (WGS) entry which is preliminary data.</text>
</comment>
<gene>
    <name evidence="2" type="ORF">A5640_28510</name>
</gene>
<dbReference type="AlphaFoldDB" id="A0A1A3HMR2"/>
<evidence type="ECO:0000313" key="2">
    <source>
        <dbReference type="EMBL" id="OBJ89425.1"/>
    </source>
</evidence>